<evidence type="ECO:0000256" key="4">
    <source>
        <dbReference type="SAM" id="MobiDB-lite"/>
    </source>
</evidence>
<dbReference type="GO" id="GO:0003873">
    <property type="term" value="F:6-phosphofructo-2-kinase activity"/>
    <property type="evidence" value="ECO:0007669"/>
    <property type="project" value="InterPro"/>
</dbReference>
<dbReference type="KEGG" id="cme:CYME_CMN085C"/>
<feature type="region of interest" description="Disordered" evidence="4">
    <location>
        <begin position="168"/>
        <end position="279"/>
    </location>
</feature>
<accession>M1V953</accession>
<dbReference type="EMBL" id="AP006496">
    <property type="protein sequence ID" value="BAM81209.1"/>
    <property type="molecule type" value="Genomic_DNA"/>
</dbReference>
<evidence type="ECO:0000256" key="3">
    <source>
        <dbReference type="PIRSR" id="PIRSR613078-2"/>
    </source>
</evidence>
<feature type="domain" description="6-phosphofructo-2-kinase" evidence="5">
    <location>
        <begin position="437"/>
        <end position="649"/>
    </location>
</feature>
<reference evidence="6 7" key="1">
    <citation type="journal article" date="2004" name="Nature">
        <title>Genome sequence of the ultrasmall unicellular red alga Cyanidioschyzon merolae 10D.</title>
        <authorList>
            <person name="Matsuzaki M."/>
            <person name="Misumi O."/>
            <person name="Shin-i T."/>
            <person name="Maruyama S."/>
            <person name="Takahara M."/>
            <person name="Miyagishima S."/>
            <person name="Mori T."/>
            <person name="Nishida K."/>
            <person name="Yagisawa F."/>
            <person name="Nishida K."/>
            <person name="Yoshida Y."/>
            <person name="Nishimura Y."/>
            <person name="Nakao S."/>
            <person name="Kobayashi T."/>
            <person name="Momoyama Y."/>
            <person name="Higashiyama T."/>
            <person name="Minoda A."/>
            <person name="Sano M."/>
            <person name="Nomoto H."/>
            <person name="Oishi K."/>
            <person name="Hayashi H."/>
            <person name="Ohta F."/>
            <person name="Nishizaka S."/>
            <person name="Haga S."/>
            <person name="Miura S."/>
            <person name="Morishita T."/>
            <person name="Kabeya Y."/>
            <person name="Terasawa K."/>
            <person name="Suzuki Y."/>
            <person name="Ishii Y."/>
            <person name="Asakawa S."/>
            <person name="Takano H."/>
            <person name="Ohta N."/>
            <person name="Kuroiwa H."/>
            <person name="Tanaka K."/>
            <person name="Shimizu N."/>
            <person name="Sugano S."/>
            <person name="Sato N."/>
            <person name="Nozaki H."/>
            <person name="Ogasawara N."/>
            <person name="Kohara Y."/>
            <person name="Kuroiwa T."/>
        </authorList>
    </citation>
    <scope>NUCLEOTIDE SEQUENCE [LARGE SCALE GENOMIC DNA]</scope>
    <source>
        <strain evidence="6 7">10D</strain>
    </source>
</reference>
<dbReference type="OrthoDB" id="267323at2759"/>
<feature type="region of interest" description="Disordered" evidence="4">
    <location>
        <begin position="325"/>
        <end position="382"/>
    </location>
</feature>
<proteinExistence type="predicted"/>
<dbReference type="PANTHER" id="PTHR10606">
    <property type="entry name" value="6-PHOSPHOFRUCTO-2-KINASE/FRUCTOSE-2,6-BISPHOSPHATASE"/>
    <property type="match status" value="1"/>
</dbReference>
<dbReference type="GO" id="GO:0006000">
    <property type="term" value="P:fructose metabolic process"/>
    <property type="evidence" value="ECO:0007669"/>
    <property type="project" value="InterPro"/>
</dbReference>
<dbReference type="RefSeq" id="XP_005537245.1">
    <property type="nucleotide sequence ID" value="XM_005537188.1"/>
</dbReference>
<dbReference type="Proteomes" id="UP000007014">
    <property type="component" value="Chromosome 14"/>
</dbReference>
<dbReference type="SUPFAM" id="SSF52540">
    <property type="entry name" value="P-loop containing nucleoside triphosphate hydrolases"/>
    <property type="match status" value="1"/>
</dbReference>
<dbReference type="CDD" id="cd07067">
    <property type="entry name" value="HP_PGM_like"/>
    <property type="match status" value="1"/>
</dbReference>
<feature type="compositionally biased region" description="Polar residues" evidence="4">
    <location>
        <begin position="192"/>
        <end position="222"/>
    </location>
</feature>
<dbReference type="InterPro" id="IPR029033">
    <property type="entry name" value="His_PPase_superfam"/>
</dbReference>
<feature type="binding site" evidence="3">
    <location>
        <position position="710"/>
    </location>
    <ligand>
        <name>substrate</name>
    </ligand>
</feature>
<dbReference type="STRING" id="280699.M1V953"/>
<dbReference type="FunFam" id="3.40.50.1240:FF:000006">
    <property type="entry name" value="6-phosphofructo-2-kinase/fructose-2, 6-bisphosphatase"/>
    <property type="match status" value="1"/>
</dbReference>
<dbReference type="GO" id="GO:0004331">
    <property type="term" value="F:fructose-2,6-bisphosphate 2-phosphatase activity"/>
    <property type="evidence" value="ECO:0007669"/>
    <property type="project" value="TreeGrafter"/>
</dbReference>
<dbReference type="GO" id="GO:0005829">
    <property type="term" value="C:cytosol"/>
    <property type="evidence" value="ECO:0007669"/>
    <property type="project" value="TreeGrafter"/>
</dbReference>
<keyword evidence="1" id="KW-0547">Nucleotide-binding</keyword>
<feature type="region of interest" description="Disordered" evidence="4">
    <location>
        <begin position="851"/>
        <end position="873"/>
    </location>
</feature>
<dbReference type="Gene3D" id="3.40.50.300">
    <property type="entry name" value="P-loop containing nucleotide triphosphate hydrolases"/>
    <property type="match status" value="1"/>
</dbReference>
<dbReference type="AlphaFoldDB" id="M1V953"/>
<evidence type="ECO:0000313" key="7">
    <source>
        <dbReference type="Proteomes" id="UP000007014"/>
    </source>
</evidence>
<feature type="compositionally biased region" description="Low complexity" evidence="4">
    <location>
        <begin position="235"/>
        <end position="249"/>
    </location>
</feature>
<feature type="binding site" evidence="3">
    <location>
        <begin position="658"/>
        <end position="665"/>
    </location>
    <ligand>
        <name>substrate</name>
    </ligand>
</feature>
<dbReference type="FunFam" id="3.40.50.300:FF:000644">
    <property type="entry name" value="GpmB, Fructose-2,6-bisphosphatase"/>
    <property type="match status" value="1"/>
</dbReference>
<dbReference type="GO" id="GO:0005524">
    <property type="term" value="F:ATP binding"/>
    <property type="evidence" value="ECO:0007669"/>
    <property type="project" value="UniProtKB-KW"/>
</dbReference>
<dbReference type="InterPro" id="IPR013079">
    <property type="entry name" value="6Phosfructo_kin"/>
</dbReference>
<gene>
    <name evidence="6" type="ORF">CYME_CMN085C</name>
</gene>
<dbReference type="InterPro" id="IPR013078">
    <property type="entry name" value="His_Pase_superF_clade-1"/>
</dbReference>
<keyword evidence="7" id="KW-1185">Reference proteome</keyword>
<dbReference type="Gramene" id="CMN085CT">
    <property type="protein sequence ID" value="CMN085CT"/>
    <property type="gene ID" value="CMN085C"/>
</dbReference>
<dbReference type="Gene3D" id="3.40.50.1240">
    <property type="entry name" value="Phosphoglycerate mutase-like"/>
    <property type="match status" value="1"/>
</dbReference>
<dbReference type="PROSITE" id="PS00175">
    <property type="entry name" value="PG_MUTASE"/>
    <property type="match status" value="1"/>
</dbReference>
<feature type="compositionally biased region" description="Basic and acidic residues" evidence="4">
    <location>
        <begin position="851"/>
        <end position="872"/>
    </location>
</feature>
<evidence type="ECO:0000259" key="5">
    <source>
        <dbReference type="Pfam" id="PF01591"/>
    </source>
</evidence>
<reference evidence="6 7" key="2">
    <citation type="journal article" date="2007" name="BMC Biol.">
        <title>A 100%-complete sequence reveals unusually simple genomic features in the hot-spring red alga Cyanidioschyzon merolae.</title>
        <authorList>
            <person name="Nozaki H."/>
            <person name="Takano H."/>
            <person name="Misumi O."/>
            <person name="Terasawa K."/>
            <person name="Matsuzaki M."/>
            <person name="Maruyama S."/>
            <person name="Nishida K."/>
            <person name="Yagisawa F."/>
            <person name="Yoshida Y."/>
            <person name="Fujiwara T."/>
            <person name="Takio S."/>
            <person name="Tamura K."/>
            <person name="Chung S.J."/>
            <person name="Nakamura S."/>
            <person name="Kuroiwa H."/>
            <person name="Tanaka K."/>
            <person name="Sato N."/>
            <person name="Kuroiwa T."/>
        </authorList>
    </citation>
    <scope>NUCLEOTIDE SEQUENCE [LARGE SCALE GENOMIC DNA]</scope>
    <source>
        <strain evidence="6 7">10D</strain>
    </source>
</reference>
<keyword evidence="2" id="KW-0067">ATP-binding</keyword>
<dbReference type="SMART" id="SM00855">
    <property type="entry name" value="PGAM"/>
    <property type="match status" value="1"/>
</dbReference>
<feature type="compositionally biased region" description="Basic and acidic residues" evidence="4">
    <location>
        <begin position="92"/>
        <end position="104"/>
    </location>
</feature>
<evidence type="ECO:0000256" key="1">
    <source>
        <dbReference type="ARBA" id="ARBA00022741"/>
    </source>
</evidence>
<dbReference type="Pfam" id="PF01591">
    <property type="entry name" value="6PF2K"/>
    <property type="match status" value="1"/>
</dbReference>
<dbReference type="Pfam" id="PF00300">
    <property type="entry name" value="His_Phos_1"/>
    <property type="match status" value="1"/>
</dbReference>
<dbReference type="PRINTS" id="PR00991">
    <property type="entry name" value="6PFRUCTKNASE"/>
</dbReference>
<dbReference type="InterPro" id="IPR001345">
    <property type="entry name" value="PG/BPGM_mutase_AS"/>
</dbReference>
<name>M1V953_CYAM1</name>
<dbReference type="eggNOG" id="KOG0234">
    <property type="taxonomic scope" value="Eukaryota"/>
</dbReference>
<feature type="region of interest" description="Disordered" evidence="4">
    <location>
        <begin position="92"/>
        <end position="115"/>
    </location>
</feature>
<evidence type="ECO:0000256" key="2">
    <source>
        <dbReference type="ARBA" id="ARBA00022840"/>
    </source>
</evidence>
<dbReference type="SUPFAM" id="SSF53254">
    <property type="entry name" value="Phosphoglycerate mutase-like"/>
    <property type="match status" value="1"/>
</dbReference>
<protein>
    <submittedName>
        <fullName evidence="6">Fructose-6-phosphate 2-kinase/fructose-2,6-bisphosphatase</fullName>
    </submittedName>
</protein>
<feature type="compositionally biased region" description="Basic and acidic residues" evidence="4">
    <location>
        <begin position="363"/>
        <end position="380"/>
    </location>
</feature>
<dbReference type="InterPro" id="IPR003094">
    <property type="entry name" value="6Pfruct_kin"/>
</dbReference>
<dbReference type="InterPro" id="IPR027417">
    <property type="entry name" value="P-loop_NTPase"/>
</dbReference>
<dbReference type="PANTHER" id="PTHR10606:SF44">
    <property type="entry name" value="6-PHOSPHOFRUCTO 2-KINASE_FRUCTOSE 2,6-BISPHOSPHATASE LONG FORM"/>
    <property type="match status" value="1"/>
</dbReference>
<dbReference type="GeneID" id="16995312"/>
<organism evidence="6 7">
    <name type="scientific">Cyanidioschyzon merolae (strain NIES-3377 / 10D)</name>
    <name type="common">Unicellular red alga</name>
    <dbReference type="NCBI Taxonomy" id="280699"/>
    <lineage>
        <taxon>Eukaryota</taxon>
        <taxon>Rhodophyta</taxon>
        <taxon>Bangiophyceae</taxon>
        <taxon>Cyanidiales</taxon>
        <taxon>Cyanidiaceae</taxon>
        <taxon>Cyanidioschyzon</taxon>
    </lineage>
</organism>
<evidence type="ECO:0000313" key="6">
    <source>
        <dbReference type="EMBL" id="BAM81209.1"/>
    </source>
</evidence>
<dbReference type="HOGENOM" id="CLU_323759_0_0_1"/>
<sequence>MTPHHFSSSLSVRSRYEIVRGSDPSSSAVRRALRMTLSGLRISQTRQRFYGSSARLEQRLRVSRFPAGAIMKRIVSYNDSLAFVAEIQSELSRRQKHTGEERTLTEASTDAAAGNARSFSGTLATAPEQGAVASASSCLEQLDLQRVASEPSPPGVVPETHVERNTVASEPAKKAEPPAAEGAPATHWTPLSPAQQTNPSGSGTGDQTAEASGAFPTSQYDTSAAGWRSRWNVGSESPSLAPLAAAPSPRSFSNEREEDAVSADSSLLAGGGRVETERTPVLAEESFPLAVDFDADNSSEAYGGIQDAFIDRHRAARPQYHRTLAYSGEGEGTGTGNRLADIDPGASCEPPQHLATSRALPPDSRHVPEREQQHHEHQEQEQCTLVEAQAAAGSMHSGTGDEVLAASSTLRRIESQAKRVSSALDLPEMAQPAGQTKYMVRKLVIVMAGLPARGKSHIAQQVARYLNWLGHRTAIFNVGVMRRRLMKSSDCDASFFSPENDEGMRLRWEFARRTLHEMNQWLFGENGQVGIYDATNSTKMRRRFVREYLENLGIRVLFLESIVNDERIVEQNILATKLNSPDYRDRDADYAVRDFKNRLRNYERANETITEDEGCSYVKIIDGGKKFVLYNLKGHLQSKIVSYLTSVHIVPRLIYLSRHGESEWNVTGQLGGDPPITRRGEAYAKRLSEFLQREFQGRPLPTVWCSQLRRTWLTVRHIPTDICICWRSLNEINAGICEGMTYEQIKRELPDVWEARKADKLRYRYPSGESYLDVIHRVEPIILEIERQTKPLLIVAHNAIIRSIYAFFKGLKQEQVPYVDIPLHTLICLRTRPYGCDERRYKLLTDEVPIDRARTPEPSDSEGHPRDHRDAAEAAPNCAVIERVWFDDIETIP</sequence>
<dbReference type="GO" id="GO:0006003">
    <property type="term" value="P:fructose 2,6-bisphosphate metabolic process"/>
    <property type="evidence" value="ECO:0007669"/>
    <property type="project" value="InterPro"/>
</dbReference>